<sequence length="407" mass="43837">MIIGLTGPPCAGKATVAAWLAATSAAVPVATVRELLSPDRAGLLGSAWRPDVHVVVPSVELGGGADLAALAKRPYFLLVRVDAPALVRYGRRRRRPWGPRHRRQRRQPRRRRRRQWRQGGRRGADQAPQRPPPADPTRAHPHPDCPHSLHAFIRADDRWRSPPPPPPPFPRRPPPPPRPRPAVTIPNAHAGLPPLHAALRAADLLSPAHRRPPWDAYFMALARLAAARTNCMRRRVGAVVTVDRRIVATGYNGTPVGATNCADGGCERCNDVGAFRRGVGLELCVCLHAEENAIIEAGRLRCGGGVMYTTVFPCMACAKKIAQAGVVRVVYGEPYATDGQAARFLGGVGVELVARPGSLGGAVGRNRTHRLAAHAGTAWGPAPRRASVRGSGGRRRRGALVVGRARR</sequence>
<feature type="region of interest" description="Disordered" evidence="9">
    <location>
        <begin position="96"/>
        <end position="189"/>
    </location>
</feature>
<keyword evidence="4" id="KW-0545">Nucleotide biosynthesis</keyword>
<dbReference type="SUPFAM" id="SSF53927">
    <property type="entry name" value="Cytidine deaminase-like"/>
    <property type="match status" value="1"/>
</dbReference>
<dbReference type="InterPro" id="IPR035105">
    <property type="entry name" value="Deoxycytidylate_deaminase_dom"/>
</dbReference>
<keyword evidence="3" id="KW-0479">Metal-binding</keyword>
<feature type="compositionally biased region" description="Pro residues" evidence="9">
    <location>
        <begin position="161"/>
        <end position="180"/>
    </location>
</feature>
<feature type="compositionally biased region" description="Basic and acidic residues" evidence="9">
    <location>
        <begin position="137"/>
        <end position="160"/>
    </location>
</feature>
<dbReference type="CDD" id="cd01286">
    <property type="entry name" value="deoxycytidylate_deaminase"/>
    <property type="match status" value="1"/>
</dbReference>
<dbReference type="EC" id="3.5.4.12" evidence="7"/>
<evidence type="ECO:0000256" key="5">
    <source>
        <dbReference type="ARBA" id="ARBA00022801"/>
    </source>
</evidence>
<evidence type="ECO:0000256" key="9">
    <source>
        <dbReference type="SAM" id="MobiDB-lite"/>
    </source>
</evidence>
<dbReference type="AlphaFoldDB" id="A0A1X6NSH3"/>
<gene>
    <name evidence="11" type="ORF">BU14_0524s0007</name>
</gene>
<organism evidence="11 12">
    <name type="scientific">Porphyra umbilicalis</name>
    <name type="common">Purple laver</name>
    <name type="synonym">Red alga</name>
    <dbReference type="NCBI Taxonomy" id="2786"/>
    <lineage>
        <taxon>Eukaryota</taxon>
        <taxon>Rhodophyta</taxon>
        <taxon>Bangiophyceae</taxon>
        <taxon>Bangiales</taxon>
        <taxon>Bangiaceae</taxon>
        <taxon>Porphyra</taxon>
    </lineage>
</organism>
<reference evidence="11 12" key="1">
    <citation type="submission" date="2017-03" db="EMBL/GenBank/DDBJ databases">
        <title>WGS assembly of Porphyra umbilicalis.</title>
        <authorList>
            <person name="Brawley S.H."/>
            <person name="Blouin N.A."/>
            <person name="Ficko-Blean E."/>
            <person name="Wheeler G.L."/>
            <person name="Lohr M."/>
            <person name="Goodson H.V."/>
            <person name="Jenkins J.W."/>
            <person name="Blaby-Haas C.E."/>
            <person name="Helliwell K.E."/>
            <person name="Chan C."/>
            <person name="Marriage T."/>
            <person name="Bhattacharya D."/>
            <person name="Klein A.S."/>
            <person name="Badis Y."/>
            <person name="Brodie J."/>
            <person name="Cao Y."/>
            <person name="Collen J."/>
            <person name="Dittami S.M."/>
            <person name="Gachon C.M."/>
            <person name="Green B.R."/>
            <person name="Karpowicz S."/>
            <person name="Kim J.W."/>
            <person name="Kudahl U."/>
            <person name="Lin S."/>
            <person name="Michel G."/>
            <person name="Mittag M."/>
            <person name="Olson B.J."/>
            <person name="Pangilinan J."/>
            <person name="Peng Y."/>
            <person name="Qiu H."/>
            <person name="Shu S."/>
            <person name="Singer J.T."/>
            <person name="Smith A.G."/>
            <person name="Sprecher B.N."/>
            <person name="Wagner V."/>
            <person name="Wang W."/>
            <person name="Wang Z.-Y."/>
            <person name="Yan J."/>
            <person name="Yarish C."/>
            <person name="Zoeuner-Riek S."/>
            <person name="Zhuang Y."/>
            <person name="Zou Y."/>
            <person name="Lindquist E.A."/>
            <person name="Grimwood J."/>
            <person name="Barry K."/>
            <person name="Rokhsar D.S."/>
            <person name="Schmutz J."/>
            <person name="Stiller J.W."/>
            <person name="Grossman A.R."/>
            <person name="Prochnik S.E."/>
        </authorList>
    </citation>
    <scope>NUCLEOTIDE SEQUENCE [LARGE SCALE GENOMIC DNA]</scope>
    <source>
        <strain evidence="11">4086291</strain>
    </source>
</reference>
<dbReference type="Gene3D" id="3.40.140.10">
    <property type="entry name" value="Cytidine Deaminase, domain 2"/>
    <property type="match status" value="1"/>
</dbReference>
<dbReference type="InterPro" id="IPR015517">
    <property type="entry name" value="dCMP_deaminase-rel"/>
</dbReference>
<feature type="domain" description="CMP/dCMP-type deaminase" evidence="10">
    <location>
        <begin position="213"/>
        <end position="359"/>
    </location>
</feature>
<dbReference type="InterPro" id="IPR016192">
    <property type="entry name" value="APOBEC/CMP_deaminase_Zn-bd"/>
</dbReference>
<dbReference type="PANTHER" id="PTHR11086">
    <property type="entry name" value="DEOXYCYTIDYLATE DEAMINASE-RELATED"/>
    <property type="match status" value="1"/>
</dbReference>
<dbReference type="GO" id="GO:0008270">
    <property type="term" value="F:zinc ion binding"/>
    <property type="evidence" value="ECO:0007669"/>
    <property type="project" value="InterPro"/>
</dbReference>
<dbReference type="Pfam" id="PF00383">
    <property type="entry name" value="dCMP_cyt_deam_1"/>
    <property type="match status" value="1"/>
</dbReference>
<evidence type="ECO:0000256" key="3">
    <source>
        <dbReference type="ARBA" id="ARBA00022723"/>
    </source>
</evidence>
<feature type="compositionally biased region" description="Basic residues" evidence="9">
    <location>
        <begin position="392"/>
        <end position="407"/>
    </location>
</feature>
<evidence type="ECO:0000256" key="8">
    <source>
        <dbReference type="ARBA" id="ARBA00041763"/>
    </source>
</evidence>
<dbReference type="GO" id="GO:0004132">
    <property type="term" value="F:dCMP deaminase activity"/>
    <property type="evidence" value="ECO:0007669"/>
    <property type="project" value="UniProtKB-EC"/>
</dbReference>
<dbReference type="InterPro" id="IPR016193">
    <property type="entry name" value="Cytidine_deaminase-like"/>
</dbReference>
<feature type="compositionally biased region" description="Basic residues" evidence="9">
    <location>
        <begin position="96"/>
        <end position="120"/>
    </location>
</feature>
<keyword evidence="12" id="KW-1185">Reference proteome</keyword>
<evidence type="ECO:0000256" key="6">
    <source>
        <dbReference type="ARBA" id="ARBA00022833"/>
    </source>
</evidence>
<dbReference type="GO" id="GO:0005737">
    <property type="term" value="C:cytoplasm"/>
    <property type="evidence" value="ECO:0007669"/>
    <property type="project" value="TreeGrafter"/>
</dbReference>
<proteinExistence type="inferred from homology"/>
<evidence type="ECO:0000256" key="1">
    <source>
        <dbReference type="ARBA" id="ARBA00001947"/>
    </source>
</evidence>
<dbReference type="PROSITE" id="PS00903">
    <property type="entry name" value="CYT_DCMP_DEAMINASES_1"/>
    <property type="match status" value="1"/>
</dbReference>
<keyword evidence="5" id="KW-0378">Hydrolase</keyword>
<dbReference type="InterPro" id="IPR002125">
    <property type="entry name" value="CMP_dCMP_dom"/>
</dbReference>
<evidence type="ECO:0000256" key="7">
    <source>
        <dbReference type="ARBA" id="ARBA00038938"/>
    </source>
</evidence>
<dbReference type="OrthoDB" id="6710946at2759"/>
<dbReference type="GO" id="GO:0009165">
    <property type="term" value="P:nucleotide biosynthetic process"/>
    <property type="evidence" value="ECO:0007669"/>
    <property type="project" value="UniProtKB-KW"/>
</dbReference>
<dbReference type="PROSITE" id="PS51747">
    <property type="entry name" value="CYT_DCMP_DEAMINASES_2"/>
    <property type="match status" value="1"/>
</dbReference>
<comment type="similarity">
    <text evidence="2">Belongs to the cytidine and deoxycytidylate deaminase family.</text>
</comment>
<accession>A0A1X6NSH3</accession>
<evidence type="ECO:0000256" key="2">
    <source>
        <dbReference type="ARBA" id="ARBA00006576"/>
    </source>
</evidence>
<feature type="region of interest" description="Disordered" evidence="9">
    <location>
        <begin position="381"/>
        <end position="407"/>
    </location>
</feature>
<name>A0A1X6NSH3_PORUM</name>
<keyword evidence="6" id="KW-0862">Zinc</keyword>
<evidence type="ECO:0000313" key="11">
    <source>
        <dbReference type="EMBL" id="OSX71525.1"/>
    </source>
</evidence>
<dbReference type="Proteomes" id="UP000218209">
    <property type="component" value="Unassembled WGS sequence"/>
</dbReference>
<protein>
    <recommendedName>
        <fullName evidence="8">dCMP deaminase</fullName>
        <ecNumber evidence="7">3.5.4.12</ecNumber>
    </recommendedName>
    <alternativeName>
        <fullName evidence="8">dCMP deaminase</fullName>
    </alternativeName>
</protein>
<evidence type="ECO:0000259" key="10">
    <source>
        <dbReference type="PROSITE" id="PS51747"/>
    </source>
</evidence>
<comment type="cofactor">
    <cofactor evidence="1">
        <name>Zn(2+)</name>
        <dbReference type="ChEBI" id="CHEBI:29105"/>
    </cofactor>
</comment>
<dbReference type="EMBL" id="KV919127">
    <property type="protein sequence ID" value="OSX71525.1"/>
    <property type="molecule type" value="Genomic_DNA"/>
</dbReference>
<dbReference type="PANTHER" id="PTHR11086:SF18">
    <property type="entry name" value="DEOXYCYTIDYLATE DEAMINASE"/>
    <property type="match status" value="1"/>
</dbReference>
<evidence type="ECO:0000313" key="12">
    <source>
        <dbReference type="Proteomes" id="UP000218209"/>
    </source>
</evidence>
<evidence type="ECO:0000256" key="4">
    <source>
        <dbReference type="ARBA" id="ARBA00022727"/>
    </source>
</evidence>